<evidence type="ECO:0000313" key="12">
    <source>
        <dbReference type="EMBL" id="GIU50252.1"/>
    </source>
</evidence>
<evidence type="ECO:0000256" key="9">
    <source>
        <dbReference type="ARBA" id="ARBA00023201"/>
    </source>
</evidence>
<comment type="caution">
    <text evidence="12">The sequence shown here is derived from an EMBL/GenBank/DDBJ whole genome shotgun (WGS) entry which is preliminary data.</text>
</comment>
<evidence type="ECO:0000256" key="6">
    <source>
        <dbReference type="ARBA" id="ARBA00022847"/>
    </source>
</evidence>
<feature type="transmembrane region" description="Helical" evidence="11">
    <location>
        <begin position="420"/>
        <end position="440"/>
    </location>
</feature>
<evidence type="ECO:0000256" key="4">
    <source>
        <dbReference type="ARBA" id="ARBA00022475"/>
    </source>
</evidence>
<keyword evidence="9" id="KW-0915">Sodium</keyword>
<dbReference type="Pfam" id="PF00474">
    <property type="entry name" value="SSF"/>
    <property type="match status" value="1"/>
</dbReference>
<evidence type="ECO:0000256" key="5">
    <source>
        <dbReference type="ARBA" id="ARBA00022692"/>
    </source>
</evidence>
<dbReference type="InterPro" id="IPR018212">
    <property type="entry name" value="Na/solute_symporter_CS"/>
</dbReference>
<name>A0ABQ4PPH6_9GAMM</name>
<dbReference type="PANTHER" id="PTHR48086:SF4">
    <property type="entry name" value="SODIUM_PANTOTHENATE SYMPORTER"/>
    <property type="match status" value="1"/>
</dbReference>
<evidence type="ECO:0000256" key="7">
    <source>
        <dbReference type="ARBA" id="ARBA00022989"/>
    </source>
</evidence>
<dbReference type="PANTHER" id="PTHR48086">
    <property type="entry name" value="SODIUM/PROLINE SYMPORTER-RELATED"/>
    <property type="match status" value="1"/>
</dbReference>
<keyword evidence="9" id="KW-0406">Ion transport</keyword>
<feature type="transmembrane region" description="Helical" evidence="11">
    <location>
        <begin position="277"/>
        <end position="301"/>
    </location>
</feature>
<dbReference type="InterPro" id="IPR011849">
    <property type="entry name" value="Na/pantothenate_symporter"/>
</dbReference>
<feature type="transmembrane region" description="Helical" evidence="11">
    <location>
        <begin position="130"/>
        <end position="148"/>
    </location>
</feature>
<evidence type="ECO:0000256" key="3">
    <source>
        <dbReference type="ARBA" id="ARBA00022448"/>
    </source>
</evidence>
<feature type="transmembrane region" description="Helical" evidence="11">
    <location>
        <begin position="446"/>
        <end position="466"/>
    </location>
</feature>
<sequence>MMINLLPVLGYLLLSLVITRWWSNRQNQSSGELYSDKAKRFFIGGAFLNGPLLALTLVATYTSASSFIGGPGAAYKMGLGWVWLALIQVPVAILTLGVLGPKFMRQRAAQHATLIEWLDSRYHSPWLSRIAVLSLVTGFIAMIAVQFIGGARLFAGVSGISYELGLGLFVATVLAYTLTGGFRAVVMTDALQGMVMLAGLLLLLVVILLQAPLPELMQRVSEHSPAMLSPHGLNDALGWPMMLSFWVLICFGTMGLPHTLVRLLAVKDRPSLRRGMVWGTVICFLMTLLPHLCGVLGRALYPELSVPDDIMPTLIAGLFHPFWAGVLLAAPIAAVMSSVDSMLLQSAVSLIRDGALKRYPSLSSTVQVRLTRIAIALITLVATYWALSPPKMIVWINLAAFGALQAVFLWPIIAGVFWPSINGTSALLAMISGLGCYLLLQWSAPFMWHIHPIVPALAVSLVAMLLTHMIQRRPSQQADVPL</sequence>
<keyword evidence="13" id="KW-1185">Reference proteome</keyword>
<feature type="transmembrane region" description="Helical" evidence="11">
    <location>
        <begin position="321"/>
        <end position="348"/>
    </location>
</feature>
<feature type="transmembrane region" description="Helical" evidence="11">
    <location>
        <begin position="393"/>
        <end position="413"/>
    </location>
</feature>
<evidence type="ECO:0000256" key="8">
    <source>
        <dbReference type="ARBA" id="ARBA00023136"/>
    </source>
</evidence>
<keyword evidence="6" id="KW-0769">Symport</keyword>
<dbReference type="InterPro" id="IPR050277">
    <property type="entry name" value="Sodium:Solute_Symporter"/>
</dbReference>
<gene>
    <name evidence="12" type="primary">panF</name>
    <name evidence="12" type="ORF">TUM4630_30760</name>
</gene>
<evidence type="ECO:0000256" key="10">
    <source>
        <dbReference type="RuleBase" id="RU362091"/>
    </source>
</evidence>
<feature type="transmembrane region" description="Helical" evidence="11">
    <location>
        <begin position="42"/>
        <end position="61"/>
    </location>
</feature>
<feature type="transmembrane region" description="Helical" evidence="11">
    <location>
        <begin position="190"/>
        <end position="211"/>
    </location>
</feature>
<keyword evidence="8 11" id="KW-0472">Membrane</keyword>
<protein>
    <submittedName>
        <fullName evidence="12">Sodium/panthothenate symporter</fullName>
    </submittedName>
</protein>
<feature type="transmembrane region" description="Helical" evidence="11">
    <location>
        <begin position="369"/>
        <end position="387"/>
    </location>
</feature>
<feature type="transmembrane region" description="Helical" evidence="11">
    <location>
        <begin position="160"/>
        <end position="178"/>
    </location>
</feature>
<dbReference type="PROSITE" id="PS00456">
    <property type="entry name" value="NA_SOLUT_SYMP_1"/>
    <property type="match status" value="1"/>
</dbReference>
<keyword evidence="9" id="KW-0739">Sodium transport</keyword>
<keyword evidence="5 11" id="KW-0812">Transmembrane</keyword>
<dbReference type="Proteomes" id="UP000761574">
    <property type="component" value="Unassembled WGS sequence"/>
</dbReference>
<reference evidence="12 13" key="1">
    <citation type="submission" date="2021-05" db="EMBL/GenBank/DDBJ databases">
        <title>Molecular characterization for Shewanella algae harboring chromosomal blaOXA-55-like strains isolated from clinical and environment sample.</title>
        <authorList>
            <person name="Ohama Y."/>
            <person name="Aoki K."/>
            <person name="Harada S."/>
            <person name="Moriya K."/>
            <person name="Ishii Y."/>
            <person name="Tateda K."/>
        </authorList>
    </citation>
    <scope>NUCLEOTIDE SEQUENCE [LARGE SCALE GENOMIC DNA]</scope>
    <source>
        <strain evidence="12 13">LMG 23746</strain>
    </source>
</reference>
<dbReference type="InterPro" id="IPR038377">
    <property type="entry name" value="Na/Glc_symporter_sf"/>
</dbReference>
<dbReference type="EMBL" id="BPFB01000047">
    <property type="protein sequence ID" value="GIU50252.1"/>
    <property type="molecule type" value="Genomic_DNA"/>
</dbReference>
<dbReference type="Gene3D" id="1.20.1730.10">
    <property type="entry name" value="Sodium/glucose cotransporter"/>
    <property type="match status" value="1"/>
</dbReference>
<keyword evidence="7 11" id="KW-1133">Transmembrane helix</keyword>
<dbReference type="NCBIfam" id="TIGR00813">
    <property type="entry name" value="sss"/>
    <property type="match status" value="1"/>
</dbReference>
<proteinExistence type="inferred from homology"/>
<dbReference type="PROSITE" id="PS50283">
    <property type="entry name" value="NA_SOLUT_SYMP_3"/>
    <property type="match status" value="1"/>
</dbReference>
<evidence type="ECO:0000313" key="13">
    <source>
        <dbReference type="Proteomes" id="UP000761574"/>
    </source>
</evidence>
<dbReference type="NCBIfam" id="TIGR02119">
    <property type="entry name" value="panF"/>
    <property type="match status" value="1"/>
</dbReference>
<comment type="similarity">
    <text evidence="2 10">Belongs to the sodium:solute symporter (SSF) (TC 2.A.21) family.</text>
</comment>
<comment type="subcellular location">
    <subcellularLocation>
        <location evidence="1">Membrane</location>
        <topology evidence="1">Multi-pass membrane protein</topology>
    </subcellularLocation>
</comment>
<organism evidence="12 13">
    <name type="scientific">Shewanella algidipiscicola</name>
    <dbReference type="NCBI Taxonomy" id="614070"/>
    <lineage>
        <taxon>Bacteria</taxon>
        <taxon>Pseudomonadati</taxon>
        <taxon>Pseudomonadota</taxon>
        <taxon>Gammaproteobacteria</taxon>
        <taxon>Alteromonadales</taxon>
        <taxon>Shewanellaceae</taxon>
        <taxon>Shewanella</taxon>
    </lineage>
</organism>
<dbReference type="InterPro" id="IPR001734">
    <property type="entry name" value="Na/solute_symporter"/>
</dbReference>
<keyword evidence="4" id="KW-1003">Cell membrane</keyword>
<keyword evidence="3" id="KW-0813">Transport</keyword>
<feature type="transmembrane region" description="Helical" evidence="11">
    <location>
        <begin position="243"/>
        <end position="265"/>
    </location>
</feature>
<evidence type="ECO:0000256" key="1">
    <source>
        <dbReference type="ARBA" id="ARBA00004141"/>
    </source>
</evidence>
<accession>A0ABQ4PPH6</accession>
<feature type="transmembrane region" description="Helical" evidence="11">
    <location>
        <begin position="81"/>
        <end position="100"/>
    </location>
</feature>
<evidence type="ECO:0000256" key="2">
    <source>
        <dbReference type="ARBA" id="ARBA00006434"/>
    </source>
</evidence>
<feature type="transmembrane region" description="Helical" evidence="11">
    <location>
        <begin position="6"/>
        <end position="22"/>
    </location>
</feature>
<evidence type="ECO:0000256" key="11">
    <source>
        <dbReference type="SAM" id="Phobius"/>
    </source>
</evidence>